<dbReference type="PANTHER" id="PTHR43794">
    <property type="entry name" value="AMINOHYDROLASE SSNA-RELATED"/>
    <property type="match status" value="1"/>
</dbReference>
<organism evidence="3 5">
    <name type="scientific">Vigna unguiculata</name>
    <name type="common">Cowpea</name>
    <dbReference type="NCBI Taxonomy" id="3917"/>
    <lineage>
        <taxon>Eukaryota</taxon>
        <taxon>Viridiplantae</taxon>
        <taxon>Streptophyta</taxon>
        <taxon>Embryophyta</taxon>
        <taxon>Tracheophyta</taxon>
        <taxon>Spermatophyta</taxon>
        <taxon>Magnoliopsida</taxon>
        <taxon>eudicotyledons</taxon>
        <taxon>Gunneridae</taxon>
        <taxon>Pentapetalae</taxon>
        <taxon>rosids</taxon>
        <taxon>fabids</taxon>
        <taxon>Fabales</taxon>
        <taxon>Fabaceae</taxon>
        <taxon>Papilionoideae</taxon>
        <taxon>50 kb inversion clade</taxon>
        <taxon>NPAAA clade</taxon>
        <taxon>indigoferoid/millettioid clade</taxon>
        <taxon>Phaseoleae</taxon>
        <taxon>Vigna</taxon>
    </lineage>
</organism>
<sequence>MEKEREREVLTVLHGGMIITMDEEQRVFRDGGIVVEGDRIKAIGQSAEILAEFSDVAHHILDLTGHILLPGFINTHVHSSQQLARGIADDVDLMTWLHHRIWPYESNMTQNDSYLSTLLCGIELIHSGVTCFAEAGGQHVSQMARAVSLLGLRACLTESTMDSGHGLPPSWATRTTDHCIQLLSSTKSKKGMEHTVLNQIRDVSHLAEDVIDAFVAKVSIYKRRTILGRMLRGFGQARLLRDVAEKIGKIKATLNEIRDNKSKYEAFKESSNQYAAKEEEEEKRAKSVQKIRRNVEEDDVVGFVQDFKVVINRLLEGGSDRNAVSIIGMGRLR</sequence>
<feature type="domain" description="Amidohydrolase-related" evidence="2">
    <location>
        <begin position="67"/>
        <end position="190"/>
    </location>
</feature>
<dbReference type="Proteomes" id="UP000501690">
    <property type="component" value="Linkage Group LG9"/>
</dbReference>
<reference evidence="3 5" key="1">
    <citation type="submission" date="2019-04" db="EMBL/GenBank/DDBJ databases">
        <title>An improved genome assembly and genetic linkage map for asparagus bean, Vigna unguiculata ssp. sesquipedialis.</title>
        <authorList>
            <person name="Xia Q."/>
            <person name="Zhang R."/>
            <person name="Dong Y."/>
        </authorList>
    </citation>
    <scope>NUCLEOTIDE SEQUENCE [LARGE SCALE GENOMIC DNA]</scope>
    <source>
        <tissue evidence="3">Leaf</tissue>
    </source>
</reference>
<dbReference type="SUPFAM" id="SSF51338">
    <property type="entry name" value="Composite domain of metallo-dependent hydrolases"/>
    <property type="match status" value="1"/>
</dbReference>
<dbReference type="EMBL" id="CP039349">
    <property type="protein sequence ID" value="QCD92440.1"/>
    <property type="molecule type" value="Genomic_DNA"/>
</dbReference>
<dbReference type="InterPro" id="IPR006680">
    <property type="entry name" value="Amidohydro-rel"/>
</dbReference>
<dbReference type="Proteomes" id="UP000501690">
    <property type="component" value="Linkage Group LG5"/>
</dbReference>
<gene>
    <name evidence="3" type="ORF">DEO72_LG5g503</name>
    <name evidence="4" type="ORF">DEO72_LG9g664</name>
</gene>
<protein>
    <submittedName>
        <fullName evidence="3">5-methylthioadenosine/S-adenosylhomocysteine deaminase</fullName>
    </submittedName>
</protein>
<keyword evidence="5" id="KW-1185">Reference proteome</keyword>
<dbReference type="EMBL" id="CP039353">
    <property type="protein sequence ID" value="QCE05659.1"/>
    <property type="molecule type" value="Genomic_DNA"/>
</dbReference>
<dbReference type="Gene3D" id="2.30.40.10">
    <property type="entry name" value="Urease, subunit C, domain 1"/>
    <property type="match status" value="1"/>
</dbReference>
<evidence type="ECO:0000313" key="3">
    <source>
        <dbReference type="EMBL" id="QCD92440.1"/>
    </source>
</evidence>
<evidence type="ECO:0000313" key="4">
    <source>
        <dbReference type="EMBL" id="QCE05659.1"/>
    </source>
</evidence>
<evidence type="ECO:0000259" key="2">
    <source>
        <dbReference type="Pfam" id="PF01979"/>
    </source>
</evidence>
<dbReference type="AlphaFoldDB" id="A0A4D6LVG3"/>
<dbReference type="PANTHER" id="PTHR43794:SF11">
    <property type="entry name" value="AMIDOHYDROLASE-RELATED DOMAIN-CONTAINING PROTEIN"/>
    <property type="match status" value="1"/>
</dbReference>
<name>A0A4D6LVG3_VIGUN</name>
<evidence type="ECO:0000313" key="5">
    <source>
        <dbReference type="Proteomes" id="UP000501690"/>
    </source>
</evidence>
<accession>A0A4D6LVG3</accession>
<proteinExistence type="predicted"/>
<dbReference type="InterPro" id="IPR050287">
    <property type="entry name" value="MTA/SAH_deaminase"/>
</dbReference>
<dbReference type="Pfam" id="PF01979">
    <property type="entry name" value="Amidohydro_1"/>
    <property type="match status" value="1"/>
</dbReference>
<dbReference type="Gene3D" id="3.20.20.140">
    <property type="entry name" value="Metal-dependent hydrolases"/>
    <property type="match status" value="1"/>
</dbReference>
<dbReference type="GO" id="GO:0016810">
    <property type="term" value="F:hydrolase activity, acting on carbon-nitrogen (but not peptide) bonds"/>
    <property type="evidence" value="ECO:0007669"/>
    <property type="project" value="InterPro"/>
</dbReference>
<dbReference type="InterPro" id="IPR011059">
    <property type="entry name" value="Metal-dep_hydrolase_composite"/>
</dbReference>
<evidence type="ECO:0000256" key="1">
    <source>
        <dbReference type="ARBA" id="ARBA00022801"/>
    </source>
</evidence>
<keyword evidence="1" id="KW-0378">Hydrolase</keyword>
<dbReference type="InterPro" id="IPR032466">
    <property type="entry name" value="Metal_Hydrolase"/>
</dbReference>
<dbReference type="SUPFAM" id="SSF51556">
    <property type="entry name" value="Metallo-dependent hydrolases"/>
    <property type="match status" value="1"/>
</dbReference>